<name>A0ABX8GZG9_9BACT</name>
<sequence>MNRIILIGNGFDLAHGLKTGYKDFLKSIFNEEKILEEIKKDFNAYQKKQKKYPHFSIDNTSFFTKKNENFKSFTDKVFAYFKQSKIRYQPLIIFHNKFLELILSKNSENWVDIEATYYSELKKCFGSDNKQQSKIEKLNIEFKEIEDLLSKYLLDLLRTFSFKKNNVINNILHNSEVKLNNFSSKILDLLVDVQYEIDFSESEGYQKTFIDKRGIRKKIIKEGFKSTEEGDLLILNFNYTDIIKSYFSDGKINLINIHGTLTDNNNPIIFGYGDEMDPKFKEIEHEGSEDFLKNVKSINYLNTSNYQKFETFIERDLYQVIILGHSCGLSDRILLNKIFEHDNCISIKPYYYKNEDKETDNYFSIVSNIYRCFNDKQLMRSKVVNKENTEAFSVKKTSNEE</sequence>
<dbReference type="RefSeq" id="WP_144072698.1">
    <property type="nucleotide sequence ID" value="NZ_CP076128.1"/>
</dbReference>
<evidence type="ECO:0000313" key="2">
    <source>
        <dbReference type="Proteomes" id="UP000682802"/>
    </source>
</evidence>
<organism evidence="1 2">
    <name type="scientific">Flammeovirga kamogawensis</name>
    <dbReference type="NCBI Taxonomy" id="373891"/>
    <lineage>
        <taxon>Bacteria</taxon>
        <taxon>Pseudomonadati</taxon>
        <taxon>Bacteroidota</taxon>
        <taxon>Cytophagia</taxon>
        <taxon>Cytophagales</taxon>
        <taxon>Flammeovirgaceae</taxon>
        <taxon>Flammeovirga</taxon>
    </lineage>
</organism>
<protein>
    <submittedName>
        <fullName evidence="1">Bacteriophage abortive infection AbiH family protein</fullName>
    </submittedName>
</protein>
<evidence type="ECO:0000313" key="1">
    <source>
        <dbReference type="EMBL" id="QWG08789.1"/>
    </source>
</evidence>
<dbReference type="InterPro" id="IPR025935">
    <property type="entry name" value="AbiH"/>
</dbReference>
<dbReference type="Pfam" id="PF14253">
    <property type="entry name" value="AbiH"/>
    <property type="match status" value="1"/>
</dbReference>
<keyword evidence="2" id="KW-1185">Reference proteome</keyword>
<dbReference type="Proteomes" id="UP000682802">
    <property type="component" value="Chromosome 1"/>
</dbReference>
<gene>
    <name evidence="1" type="ORF">KM029_07560</name>
</gene>
<proteinExistence type="predicted"/>
<accession>A0ABX8GZG9</accession>
<reference evidence="1 2" key="1">
    <citation type="submission" date="2021-05" db="EMBL/GenBank/DDBJ databases">
        <title>Comparative genomic studies on the polysaccharide-degrading batcterial strains of the Flammeovirga genus.</title>
        <authorList>
            <person name="Zewei F."/>
            <person name="Zheng Z."/>
            <person name="Yu L."/>
            <person name="Ruyue G."/>
            <person name="Yanhong M."/>
            <person name="Yuanyuan C."/>
            <person name="Jingyan G."/>
            <person name="Wenjun H."/>
        </authorList>
    </citation>
    <scope>NUCLEOTIDE SEQUENCE [LARGE SCALE GENOMIC DNA]</scope>
    <source>
        <strain evidence="1 2">YS10</strain>
    </source>
</reference>
<dbReference type="EMBL" id="CP076128">
    <property type="protein sequence ID" value="QWG08789.1"/>
    <property type="molecule type" value="Genomic_DNA"/>
</dbReference>